<keyword evidence="1" id="KW-0732">Signal</keyword>
<feature type="chain" id="PRO_5013620061" evidence="1">
    <location>
        <begin position="18"/>
        <end position="373"/>
    </location>
</feature>
<evidence type="ECO:0000313" key="3">
    <source>
        <dbReference type="Proteomes" id="UP000230233"/>
    </source>
</evidence>
<dbReference type="PANTHER" id="PTHR34005:SF7">
    <property type="entry name" value="PROTEIN CBG26726"/>
    <property type="match status" value="1"/>
</dbReference>
<sequence>MMKVVLIFFVCLLMVKSENPSFSKLTFEENQQRLERCGRHKSDVTNFVVRLTKQQKKEKGDNIWNYPGFLGVLVSDRHIIFGHERFKDFNLDMTKCRHNVPFLSPDLDFRFYAEFVGISKTISTKRYYYGNCEKTDGIIIVELEEKVNFTEACFPVKGSNGIGSVEDYDGKDVYENEGQKKETVLMDNREAKRPLTAVNKIKGVTWKCEKDATKYCYHSYDITSLYNALKSKSEFCLPLFHKQHDDERYFFIGLGGYWETTSLRYHAFRKEIDVICDLLGICPPPPTTTTAITTSSTLAATTVPLTTTARTTTTTVNATVIDHVPEFLYDEEARDFEEPYNKTSRRRKGADIFGKLWTTLGFMVLLIFYNGNV</sequence>
<proteinExistence type="predicted"/>
<comment type="caution">
    <text evidence="2">The sequence shown here is derived from an EMBL/GenBank/DDBJ whole genome shotgun (WGS) entry which is preliminary data.</text>
</comment>
<gene>
    <name evidence="2" type="primary">Cnig_chr_III.g8790</name>
    <name evidence="2" type="ORF">B9Z55_008790</name>
</gene>
<protein>
    <submittedName>
        <fullName evidence="2">Uncharacterized protein</fullName>
    </submittedName>
</protein>
<evidence type="ECO:0000313" key="2">
    <source>
        <dbReference type="EMBL" id="PIC41336.1"/>
    </source>
</evidence>
<reference evidence="3" key="1">
    <citation type="submission" date="2017-10" db="EMBL/GenBank/DDBJ databases">
        <title>Rapid genome shrinkage in a self-fertile nematode reveals novel sperm competition proteins.</title>
        <authorList>
            <person name="Yin D."/>
            <person name="Schwarz E.M."/>
            <person name="Thomas C.G."/>
            <person name="Felde R.L."/>
            <person name="Korf I.F."/>
            <person name="Cutter A.D."/>
            <person name="Schartner C.M."/>
            <person name="Ralston E.J."/>
            <person name="Meyer B.J."/>
            <person name="Haag E.S."/>
        </authorList>
    </citation>
    <scope>NUCLEOTIDE SEQUENCE [LARGE SCALE GENOMIC DNA]</scope>
    <source>
        <strain evidence="3">JU1422</strain>
    </source>
</reference>
<accession>A0A2G5UQ17</accession>
<organism evidence="2 3">
    <name type="scientific">Caenorhabditis nigoni</name>
    <dbReference type="NCBI Taxonomy" id="1611254"/>
    <lineage>
        <taxon>Eukaryota</taxon>
        <taxon>Metazoa</taxon>
        <taxon>Ecdysozoa</taxon>
        <taxon>Nematoda</taxon>
        <taxon>Chromadorea</taxon>
        <taxon>Rhabditida</taxon>
        <taxon>Rhabditina</taxon>
        <taxon>Rhabditomorpha</taxon>
        <taxon>Rhabditoidea</taxon>
        <taxon>Rhabditidae</taxon>
        <taxon>Peloderinae</taxon>
        <taxon>Caenorhabditis</taxon>
    </lineage>
</organism>
<dbReference type="EMBL" id="PDUG01000003">
    <property type="protein sequence ID" value="PIC41336.1"/>
    <property type="molecule type" value="Genomic_DNA"/>
</dbReference>
<evidence type="ECO:0000256" key="1">
    <source>
        <dbReference type="SAM" id="SignalP"/>
    </source>
</evidence>
<dbReference type="PANTHER" id="PTHR34005">
    <property type="entry name" value="PROTEIN CBG15054-RELATED"/>
    <property type="match status" value="1"/>
</dbReference>
<feature type="signal peptide" evidence="1">
    <location>
        <begin position="1"/>
        <end position="17"/>
    </location>
</feature>
<dbReference type="Proteomes" id="UP000230233">
    <property type="component" value="Chromosome III"/>
</dbReference>
<dbReference type="AlphaFoldDB" id="A0A2G5UQ17"/>
<name>A0A2G5UQ17_9PELO</name>
<keyword evidence="3" id="KW-1185">Reference proteome</keyword>